<dbReference type="Proteomes" id="UP000272942">
    <property type="component" value="Unassembled WGS sequence"/>
</dbReference>
<dbReference type="AlphaFoldDB" id="A0A3P8GZS1"/>
<sequence length="49" mass="5416">MMRFDRCSKEIVLEAISSDECIFCDHTAGRNLKAPVAVAARPPVQPDLN</sequence>
<gene>
    <name evidence="1" type="ORF">ECPE_LOCUS17431</name>
</gene>
<proteinExistence type="predicted"/>
<dbReference type="EMBL" id="UZAN01069281">
    <property type="protein sequence ID" value="VDP94722.1"/>
    <property type="molecule type" value="Genomic_DNA"/>
</dbReference>
<organism evidence="1 2">
    <name type="scientific">Echinostoma caproni</name>
    <dbReference type="NCBI Taxonomy" id="27848"/>
    <lineage>
        <taxon>Eukaryota</taxon>
        <taxon>Metazoa</taxon>
        <taxon>Spiralia</taxon>
        <taxon>Lophotrochozoa</taxon>
        <taxon>Platyhelminthes</taxon>
        <taxon>Trematoda</taxon>
        <taxon>Digenea</taxon>
        <taxon>Plagiorchiida</taxon>
        <taxon>Echinostomata</taxon>
        <taxon>Echinostomatoidea</taxon>
        <taxon>Echinostomatidae</taxon>
        <taxon>Echinostoma</taxon>
    </lineage>
</organism>
<name>A0A3P8GZS1_9TREM</name>
<evidence type="ECO:0000313" key="2">
    <source>
        <dbReference type="Proteomes" id="UP000272942"/>
    </source>
</evidence>
<evidence type="ECO:0000313" key="1">
    <source>
        <dbReference type="EMBL" id="VDP94722.1"/>
    </source>
</evidence>
<protein>
    <submittedName>
        <fullName evidence="1">Uncharacterized protein</fullName>
    </submittedName>
</protein>
<accession>A0A3P8GZS1</accession>
<keyword evidence="2" id="KW-1185">Reference proteome</keyword>
<reference evidence="1 2" key="1">
    <citation type="submission" date="2018-11" db="EMBL/GenBank/DDBJ databases">
        <authorList>
            <consortium name="Pathogen Informatics"/>
        </authorList>
    </citation>
    <scope>NUCLEOTIDE SEQUENCE [LARGE SCALE GENOMIC DNA]</scope>
    <source>
        <strain evidence="1 2">Egypt</strain>
    </source>
</reference>